<evidence type="ECO:0000256" key="1">
    <source>
        <dbReference type="SAM" id="MobiDB-lite"/>
    </source>
</evidence>
<gene>
    <name evidence="3" type="ORF">LX24_01443</name>
</gene>
<dbReference type="Gene3D" id="3.30.750.140">
    <property type="match status" value="1"/>
</dbReference>
<feature type="compositionally biased region" description="Low complexity" evidence="1">
    <location>
        <begin position="13"/>
        <end position="22"/>
    </location>
</feature>
<protein>
    <submittedName>
        <fullName evidence="3">Flagellar hook-length control protein FliK</fullName>
    </submittedName>
</protein>
<dbReference type="CDD" id="cd17470">
    <property type="entry name" value="T3SS_Flik_C"/>
    <property type="match status" value="1"/>
</dbReference>
<feature type="region of interest" description="Disordered" evidence="1">
    <location>
        <begin position="1"/>
        <end position="26"/>
    </location>
</feature>
<dbReference type="InterPro" id="IPR052563">
    <property type="entry name" value="FliK"/>
</dbReference>
<feature type="region of interest" description="Disordered" evidence="1">
    <location>
        <begin position="44"/>
        <end position="64"/>
    </location>
</feature>
<dbReference type="Pfam" id="PF02120">
    <property type="entry name" value="Flg_hook"/>
    <property type="match status" value="1"/>
</dbReference>
<feature type="compositionally biased region" description="Low complexity" evidence="1">
    <location>
        <begin position="509"/>
        <end position="519"/>
    </location>
</feature>
<dbReference type="PANTHER" id="PTHR37533:SF2">
    <property type="entry name" value="FLAGELLAR HOOK-LENGTH CONTROL PROTEIN"/>
    <property type="match status" value="1"/>
</dbReference>
<keyword evidence="3" id="KW-0969">Cilium</keyword>
<evidence type="ECO:0000259" key="2">
    <source>
        <dbReference type="Pfam" id="PF02120"/>
    </source>
</evidence>
<dbReference type="Proteomes" id="UP000323166">
    <property type="component" value="Unassembled WGS sequence"/>
</dbReference>
<accession>A0A5S4ZS50</accession>
<name>A0A5S4ZS50_9FIRM</name>
<feature type="compositionally biased region" description="Basic and acidic residues" evidence="1">
    <location>
        <begin position="52"/>
        <end position="64"/>
    </location>
</feature>
<dbReference type="AlphaFoldDB" id="A0A5S4ZS50"/>
<feature type="region of interest" description="Disordered" evidence="1">
    <location>
        <begin position="505"/>
        <end position="524"/>
    </location>
</feature>
<dbReference type="PANTHER" id="PTHR37533">
    <property type="entry name" value="FLAGELLAR HOOK-LENGTH CONTROL PROTEIN"/>
    <property type="match status" value="1"/>
</dbReference>
<reference evidence="3 4" key="1">
    <citation type="submission" date="2019-07" db="EMBL/GenBank/DDBJ databases">
        <title>Genomic Encyclopedia of Type Strains, Phase I: the one thousand microbial genomes (KMG-I) project.</title>
        <authorList>
            <person name="Kyrpides N."/>
        </authorList>
    </citation>
    <scope>NUCLEOTIDE SEQUENCE [LARGE SCALE GENOMIC DNA]</scope>
    <source>
        <strain evidence="3 4">DSM 6562</strain>
    </source>
</reference>
<keyword evidence="3" id="KW-0282">Flagellum</keyword>
<dbReference type="InterPro" id="IPR021136">
    <property type="entry name" value="Flagellar_hook_control-like_C"/>
</dbReference>
<evidence type="ECO:0000313" key="4">
    <source>
        <dbReference type="Proteomes" id="UP000323166"/>
    </source>
</evidence>
<sequence length="531" mass="56360">MPVVPANYGGNGEPSSQSSTTGTGAGDGFGHMLKLLAVDAGHVGKNQAGNNNRKDAGLATENDDKSVIEKSHQTLLIGYLEQLLHNTQLEQPGQAFPYNITPGSRDLLGHWQLQSVNSSGLEQLAAHQAITSKTVELLQALALGDYSPANRFIGHPAGSVSGNAAPEITELLDQLRLQASDSNGFNQAATNTASNDTGVNLPKIANLAAMINNDDLSPEQLLRLLMAIKTSGKTAIPGSGTGVENQGQSMMMQRDDNASNPKGWQETQSNILQHDKNTINALDAAKKINTETSVSNALPESDTAYGRPGAEKQAVKVNLYAGMPFNRPVINVNGTNLPGALPGEVSRDGSTGHQQPDVAQVGANLTLANASTTRAAGHEAISFLRNTDTPLFAQLAEAVRGHVLHHGQGQTQIRLQLHPASLGEVNIKLTYQDGNITTHFHAATEQARQAIENSIHQLREALAGYHLNLQSATVSAGDDGNRWGQQENHGQQFKKRPGHIVNMPDKTGETNTAAGTETTQAGSINRLNYFA</sequence>
<keyword evidence="4" id="KW-1185">Reference proteome</keyword>
<proteinExistence type="predicted"/>
<dbReference type="EMBL" id="VNHM01000007">
    <property type="protein sequence ID" value="TYO95482.1"/>
    <property type="molecule type" value="Genomic_DNA"/>
</dbReference>
<organism evidence="3 4">
    <name type="scientific">Desulfallas thermosapovorans DSM 6562</name>
    <dbReference type="NCBI Taxonomy" id="1121431"/>
    <lineage>
        <taxon>Bacteria</taxon>
        <taxon>Bacillati</taxon>
        <taxon>Bacillota</taxon>
        <taxon>Clostridia</taxon>
        <taxon>Eubacteriales</taxon>
        <taxon>Desulfallaceae</taxon>
        <taxon>Desulfallas</taxon>
    </lineage>
</organism>
<keyword evidence="3" id="KW-0966">Cell projection</keyword>
<comment type="caution">
    <text evidence="3">The sequence shown here is derived from an EMBL/GenBank/DDBJ whole genome shotgun (WGS) entry which is preliminary data.</text>
</comment>
<dbReference type="InterPro" id="IPR038610">
    <property type="entry name" value="FliK-like_C_sf"/>
</dbReference>
<feature type="domain" description="Flagellar hook-length control protein-like C-terminal" evidence="2">
    <location>
        <begin position="405"/>
        <end position="481"/>
    </location>
</feature>
<dbReference type="RefSeq" id="WP_166511475.1">
    <property type="nucleotide sequence ID" value="NZ_VNHM01000007.1"/>
</dbReference>
<evidence type="ECO:0000313" key="3">
    <source>
        <dbReference type="EMBL" id="TYO95482.1"/>
    </source>
</evidence>